<protein>
    <submittedName>
        <fullName evidence="15">Cytochrome c oxidase subunit 2</fullName>
    </submittedName>
</protein>
<keyword evidence="9 12" id="KW-0472">Membrane</keyword>
<feature type="transmembrane region" description="Helical" evidence="12">
    <location>
        <begin position="90"/>
        <end position="115"/>
    </location>
</feature>
<dbReference type="GO" id="GO:0004129">
    <property type="term" value="F:cytochrome-c oxidase activity"/>
    <property type="evidence" value="ECO:0007669"/>
    <property type="project" value="UniProtKB-EC"/>
</dbReference>
<dbReference type="InterPro" id="IPR036909">
    <property type="entry name" value="Cyt_c-like_dom_sf"/>
</dbReference>
<evidence type="ECO:0000256" key="10">
    <source>
        <dbReference type="ARBA" id="ARBA00047816"/>
    </source>
</evidence>
<evidence type="ECO:0000256" key="3">
    <source>
        <dbReference type="ARBA" id="ARBA00022448"/>
    </source>
</evidence>
<dbReference type="EMBL" id="FNAT01000005">
    <property type="protein sequence ID" value="SDE92117.1"/>
    <property type="molecule type" value="Genomic_DNA"/>
</dbReference>
<comment type="catalytic activity">
    <reaction evidence="10">
        <text>4 Fe(II)-[cytochrome c] + O2 + 8 H(+)(in) = 4 Fe(III)-[cytochrome c] + 2 H2O + 4 H(+)(out)</text>
        <dbReference type="Rhea" id="RHEA:11436"/>
        <dbReference type="Rhea" id="RHEA-COMP:10350"/>
        <dbReference type="Rhea" id="RHEA-COMP:14399"/>
        <dbReference type="ChEBI" id="CHEBI:15377"/>
        <dbReference type="ChEBI" id="CHEBI:15378"/>
        <dbReference type="ChEBI" id="CHEBI:15379"/>
        <dbReference type="ChEBI" id="CHEBI:29033"/>
        <dbReference type="ChEBI" id="CHEBI:29034"/>
        <dbReference type="EC" id="7.1.1.9"/>
    </reaction>
</comment>
<dbReference type="InterPro" id="IPR002429">
    <property type="entry name" value="CcO_II-like_C"/>
</dbReference>
<comment type="similarity">
    <text evidence="2">Belongs to the cytochrome c oxidase subunit 2 family.</text>
</comment>
<dbReference type="InterPro" id="IPR001505">
    <property type="entry name" value="Copper_CuA"/>
</dbReference>
<evidence type="ECO:0000259" key="14">
    <source>
        <dbReference type="PROSITE" id="PS51007"/>
    </source>
</evidence>
<keyword evidence="12" id="KW-0812">Transmembrane</keyword>
<evidence type="ECO:0000256" key="11">
    <source>
        <dbReference type="PROSITE-ProRule" id="PRU00433"/>
    </source>
</evidence>
<name>A0A1G7GVD7_9RHOB</name>
<evidence type="ECO:0000256" key="4">
    <source>
        <dbReference type="ARBA" id="ARBA00022617"/>
    </source>
</evidence>
<dbReference type="Pfam" id="PF00116">
    <property type="entry name" value="COX2"/>
    <property type="match status" value="1"/>
</dbReference>
<dbReference type="InterPro" id="IPR009056">
    <property type="entry name" value="Cyt_c-like_dom"/>
</dbReference>
<dbReference type="Pfam" id="PF00034">
    <property type="entry name" value="Cytochrom_C"/>
    <property type="match status" value="1"/>
</dbReference>
<gene>
    <name evidence="15" type="ORF">SAMN04488567_2945</name>
</gene>
<dbReference type="AlphaFoldDB" id="A0A1G7GVD7"/>
<dbReference type="PROSITE" id="PS50857">
    <property type="entry name" value="COX2_CUA"/>
    <property type="match status" value="1"/>
</dbReference>
<dbReference type="PANTHER" id="PTHR22888">
    <property type="entry name" value="CYTOCHROME C OXIDASE, SUBUNIT II"/>
    <property type="match status" value="1"/>
</dbReference>
<dbReference type="InterPro" id="IPR008972">
    <property type="entry name" value="Cupredoxin"/>
</dbReference>
<dbReference type="Gene3D" id="2.60.40.420">
    <property type="entry name" value="Cupredoxins - blue copper proteins"/>
    <property type="match status" value="1"/>
</dbReference>
<comment type="subcellular location">
    <subcellularLocation>
        <location evidence="1">Membrane</location>
    </subcellularLocation>
</comment>
<dbReference type="SUPFAM" id="SSF49503">
    <property type="entry name" value="Cupredoxins"/>
    <property type="match status" value="1"/>
</dbReference>
<keyword evidence="4 11" id="KW-0349">Heme</keyword>
<evidence type="ECO:0000256" key="8">
    <source>
        <dbReference type="ARBA" id="ARBA00023008"/>
    </source>
</evidence>
<dbReference type="GO" id="GO:0020037">
    <property type="term" value="F:heme binding"/>
    <property type="evidence" value="ECO:0007669"/>
    <property type="project" value="InterPro"/>
</dbReference>
<dbReference type="CDD" id="cd04213">
    <property type="entry name" value="CuRO_CcO_Caa3_II"/>
    <property type="match status" value="1"/>
</dbReference>
<keyword evidence="6" id="KW-0249">Electron transport</keyword>
<dbReference type="GO" id="GO:0005507">
    <property type="term" value="F:copper ion binding"/>
    <property type="evidence" value="ECO:0007669"/>
    <property type="project" value="InterPro"/>
</dbReference>
<keyword evidence="16" id="KW-1185">Reference proteome</keyword>
<accession>A0A1G7GVD7</accession>
<dbReference type="PANTHER" id="PTHR22888:SF9">
    <property type="entry name" value="CYTOCHROME C OXIDASE SUBUNIT 2"/>
    <property type="match status" value="1"/>
</dbReference>
<evidence type="ECO:0000256" key="7">
    <source>
        <dbReference type="ARBA" id="ARBA00023004"/>
    </source>
</evidence>
<keyword evidence="12" id="KW-1133">Transmembrane helix</keyword>
<organism evidence="15 16">
    <name type="scientific">Limimaricola pyoseonensis</name>
    <dbReference type="NCBI Taxonomy" id="521013"/>
    <lineage>
        <taxon>Bacteria</taxon>
        <taxon>Pseudomonadati</taxon>
        <taxon>Pseudomonadota</taxon>
        <taxon>Alphaproteobacteria</taxon>
        <taxon>Rhodobacterales</taxon>
        <taxon>Paracoccaceae</taxon>
        <taxon>Limimaricola</taxon>
    </lineage>
</organism>
<keyword evidence="3" id="KW-0813">Transport</keyword>
<dbReference type="InterPro" id="IPR034236">
    <property type="entry name" value="CuRO_CcO_Caa3_II"/>
</dbReference>
<dbReference type="GO" id="GO:0042773">
    <property type="term" value="P:ATP synthesis coupled electron transport"/>
    <property type="evidence" value="ECO:0007669"/>
    <property type="project" value="TreeGrafter"/>
</dbReference>
<evidence type="ECO:0000256" key="12">
    <source>
        <dbReference type="SAM" id="Phobius"/>
    </source>
</evidence>
<feature type="domain" description="Cytochrome oxidase subunit II copper A binding" evidence="13">
    <location>
        <begin position="125"/>
        <end position="240"/>
    </location>
</feature>
<feature type="transmembrane region" description="Helical" evidence="12">
    <location>
        <begin position="56"/>
        <end position="78"/>
    </location>
</feature>
<evidence type="ECO:0000256" key="5">
    <source>
        <dbReference type="ARBA" id="ARBA00022723"/>
    </source>
</evidence>
<keyword evidence="8" id="KW-0186">Copper</keyword>
<dbReference type="STRING" id="521013.SAMN04488567_2945"/>
<evidence type="ECO:0000256" key="6">
    <source>
        <dbReference type="ARBA" id="ARBA00022982"/>
    </source>
</evidence>
<dbReference type="PROSITE" id="PS00078">
    <property type="entry name" value="COX2"/>
    <property type="match status" value="1"/>
</dbReference>
<dbReference type="Proteomes" id="UP000198922">
    <property type="component" value="Unassembled WGS sequence"/>
</dbReference>
<dbReference type="InterPro" id="IPR045187">
    <property type="entry name" value="CcO_II"/>
</dbReference>
<dbReference type="PROSITE" id="PS51007">
    <property type="entry name" value="CYTC"/>
    <property type="match status" value="1"/>
</dbReference>
<dbReference type="GO" id="GO:0016020">
    <property type="term" value="C:membrane"/>
    <property type="evidence" value="ECO:0007669"/>
    <property type="project" value="UniProtKB-SubCell"/>
</dbReference>
<evidence type="ECO:0000256" key="2">
    <source>
        <dbReference type="ARBA" id="ARBA00007866"/>
    </source>
</evidence>
<reference evidence="16" key="1">
    <citation type="submission" date="2016-10" db="EMBL/GenBank/DDBJ databases">
        <authorList>
            <person name="Varghese N."/>
            <person name="Submissions S."/>
        </authorList>
    </citation>
    <scope>NUCLEOTIDE SEQUENCE [LARGE SCALE GENOMIC DNA]</scope>
    <source>
        <strain evidence="16">DSM 21424</strain>
    </source>
</reference>
<sequence length="343" mass="36970">MTASLRAETTGPRPRAPRRAAARLWPLAALALLAGCEGRQSVLVPAGEDSRVLGDLFWVMLVGAVLLWIGMNGLFYWATRRSPAAHSQYLANWLVILGGILFPTVTLGALLVYGLSIMPDLRATGDGPVIRVTGEQWWWRVEYERADGSTVTTANEIRLPAGVRSTFLLDSKEVIHSFWVPSLGGKMDMFPGRVTEMTLGPERPGVYRGQCAEFCGESHAWMAFEAEVMEPAAFEAWLEAEAAEARPPEGALAERGRALFFAQGCGGCHAVRGTPAVGQVGPDLTHVGSRHSLAAGRLGTSVEDFAKWVANPGAWKPGAEMPAYAHLTDDQLGAIATYLEGLE</sequence>
<evidence type="ECO:0000256" key="1">
    <source>
        <dbReference type="ARBA" id="ARBA00004370"/>
    </source>
</evidence>
<evidence type="ECO:0000313" key="15">
    <source>
        <dbReference type="EMBL" id="SDE92117.1"/>
    </source>
</evidence>
<keyword evidence="7 11" id="KW-0408">Iron</keyword>
<dbReference type="OrthoDB" id="9781261at2"/>
<feature type="domain" description="Cytochrome c" evidence="14">
    <location>
        <begin position="251"/>
        <end position="343"/>
    </location>
</feature>
<dbReference type="SUPFAM" id="SSF46626">
    <property type="entry name" value="Cytochrome c"/>
    <property type="match status" value="1"/>
</dbReference>
<evidence type="ECO:0000259" key="13">
    <source>
        <dbReference type="PROSITE" id="PS50857"/>
    </source>
</evidence>
<evidence type="ECO:0000313" key="16">
    <source>
        <dbReference type="Proteomes" id="UP000198922"/>
    </source>
</evidence>
<proteinExistence type="inferred from homology"/>
<dbReference type="RefSeq" id="WP_090113236.1">
    <property type="nucleotide sequence ID" value="NZ_FNAT01000005.1"/>
</dbReference>
<keyword evidence="5 11" id="KW-0479">Metal-binding</keyword>
<evidence type="ECO:0000256" key="9">
    <source>
        <dbReference type="ARBA" id="ARBA00023136"/>
    </source>
</evidence>